<gene>
    <name evidence="13" type="ORF">XD97_0553</name>
</gene>
<dbReference type="InterPro" id="IPR004387">
    <property type="entry name" value="Pept_M50_Zn"/>
</dbReference>
<evidence type="ECO:0000256" key="3">
    <source>
        <dbReference type="ARBA" id="ARBA00007931"/>
    </source>
</evidence>
<proteinExistence type="inferred from homology"/>
<evidence type="ECO:0000313" key="14">
    <source>
        <dbReference type="Proteomes" id="UP000054705"/>
    </source>
</evidence>
<keyword evidence="4 13" id="KW-0645">Protease</keyword>
<evidence type="ECO:0000256" key="1">
    <source>
        <dbReference type="ARBA" id="ARBA00001947"/>
    </source>
</evidence>
<comment type="caution">
    <text evidence="13">The sequence shown here is derived from an EMBL/GenBank/DDBJ whole genome shotgun (WGS) entry which is preliminary data.</text>
</comment>
<comment type="similarity">
    <text evidence="3">Belongs to the peptidase M50B family.</text>
</comment>
<dbReference type="GO" id="GO:0004222">
    <property type="term" value="F:metalloendopeptidase activity"/>
    <property type="evidence" value="ECO:0007669"/>
    <property type="project" value="InterPro"/>
</dbReference>
<evidence type="ECO:0000256" key="9">
    <source>
        <dbReference type="ARBA" id="ARBA00023049"/>
    </source>
</evidence>
<keyword evidence="8 11" id="KW-1133">Transmembrane helix</keyword>
<dbReference type="Gene3D" id="2.30.42.10">
    <property type="match status" value="1"/>
</dbReference>
<dbReference type="PANTHER" id="PTHR42837">
    <property type="entry name" value="REGULATOR OF SIGMA-E PROTEASE RSEP"/>
    <property type="match status" value="1"/>
</dbReference>
<dbReference type="SUPFAM" id="SSF50156">
    <property type="entry name" value="PDZ domain-like"/>
    <property type="match status" value="1"/>
</dbReference>
<keyword evidence="10 11" id="KW-0472">Membrane</keyword>
<protein>
    <submittedName>
        <fullName evidence="13">Putative membrane-associated Zn-dependent protease 1</fullName>
    </submittedName>
</protein>
<dbReference type="Proteomes" id="UP000054705">
    <property type="component" value="Unassembled WGS sequence"/>
</dbReference>
<name>A0A101HS77_9FIRM</name>
<comment type="subcellular location">
    <subcellularLocation>
        <location evidence="2">Membrane</location>
        <topology evidence="2">Multi-pass membrane protein</topology>
    </subcellularLocation>
</comment>
<keyword evidence="5 11" id="KW-0812">Transmembrane</keyword>
<dbReference type="PANTHER" id="PTHR42837:SF2">
    <property type="entry name" value="MEMBRANE METALLOPROTEASE ARASP2, CHLOROPLASTIC-RELATED"/>
    <property type="match status" value="1"/>
</dbReference>
<accession>A0A101HS77</accession>
<keyword evidence="7" id="KW-0862">Zinc</keyword>
<feature type="domain" description="PDZ" evidence="12">
    <location>
        <begin position="119"/>
        <end position="158"/>
    </location>
</feature>
<dbReference type="EMBL" id="LGGS01000124">
    <property type="protein sequence ID" value="KUK81854.1"/>
    <property type="molecule type" value="Genomic_DNA"/>
</dbReference>
<dbReference type="CDD" id="cd23081">
    <property type="entry name" value="cpPDZ_EcRseP-like"/>
    <property type="match status" value="1"/>
</dbReference>
<keyword evidence="6" id="KW-0378">Hydrolase</keyword>
<evidence type="ECO:0000256" key="8">
    <source>
        <dbReference type="ARBA" id="ARBA00022989"/>
    </source>
</evidence>
<evidence type="ECO:0000259" key="12">
    <source>
        <dbReference type="PROSITE" id="PS50106"/>
    </source>
</evidence>
<dbReference type="SMART" id="SM00228">
    <property type="entry name" value="PDZ"/>
    <property type="match status" value="1"/>
</dbReference>
<feature type="non-terminal residue" evidence="13">
    <location>
        <position position="270"/>
    </location>
</feature>
<evidence type="ECO:0000256" key="5">
    <source>
        <dbReference type="ARBA" id="ARBA00022692"/>
    </source>
</evidence>
<sequence length="270" mass="29662">MLTFIASIFVFGILIFFHELGHFLVAKLVGVKVHEFSMGFGPKILALPRGETVYNLRALPLGGFVRMAGMDPAEQEDGEEERGFNKKTIGQRISIIFAGPLMNFLLAIVLLAVIFFFQGLPVPSPGTRVGDVIPGSPASEAGIMAGDQIVAINGERVERWENLVRIIYERPEEKIIVSVVRNGVEKRFNLKTVKDEEGLGKIGIYQASEYQKVGMLQALVMGVEWTGRVTLMILDFLSQMIFGQAPADLGGPVRVVSEIGKAAKMGFFFL</sequence>
<dbReference type="InterPro" id="IPR008915">
    <property type="entry name" value="Peptidase_M50"/>
</dbReference>
<dbReference type="Pfam" id="PF02163">
    <property type="entry name" value="Peptidase_M50"/>
    <property type="match status" value="1"/>
</dbReference>
<dbReference type="PROSITE" id="PS50106">
    <property type="entry name" value="PDZ"/>
    <property type="match status" value="1"/>
</dbReference>
<evidence type="ECO:0000256" key="6">
    <source>
        <dbReference type="ARBA" id="ARBA00022801"/>
    </source>
</evidence>
<evidence type="ECO:0000256" key="10">
    <source>
        <dbReference type="ARBA" id="ARBA00023136"/>
    </source>
</evidence>
<dbReference type="GO" id="GO:0006508">
    <property type="term" value="P:proteolysis"/>
    <property type="evidence" value="ECO:0007669"/>
    <property type="project" value="UniProtKB-KW"/>
</dbReference>
<organism evidence="13 14">
    <name type="scientific">Pelotomaculum thermopropionicum</name>
    <dbReference type="NCBI Taxonomy" id="110500"/>
    <lineage>
        <taxon>Bacteria</taxon>
        <taxon>Bacillati</taxon>
        <taxon>Bacillota</taxon>
        <taxon>Clostridia</taxon>
        <taxon>Eubacteriales</taxon>
        <taxon>Desulfotomaculaceae</taxon>
        <taxon>Pelotomaculum</taxon>
    </lineage>
</organism>
<dbReference type="Pfam" id="PF17820">
    <property type="entry name" value="PDZ_6"/>
    <property type="match status" value="1"/>
</dbReference>
<evidence type="ECO:0000256" key="11">
    <source>
        <dbReference type="SAM" id="Phobius"/>
    </source>
</evidence>
<reference evidence="14" key="1">
    <citation type="journal article" date="2015" name="MBio">
        <title>Genome-Resolved Metagenomic Analysis Reveals Roles for Candidate Phyla and Other Microbial Community Members in Biogeochemical Transformations in Oil Reservoirs.</title>
        <authorList>
            <person name="Hu P."/>
            <person name="Tom L."/>
            <person name="Singh A."/>
            <person name="Thomas B.C."/>
            <person name="Baker B.J."/>
            <person name="Piceno Y.M."/>
            <person name="Andersen G.L."/>
            <person name="Banfield J.F."/>
        </authorList>
    </citation>
    <scope>NUCLEOTIDE SEQUENCE [LARGE SCALE GENOMIC DNA]</scope>
</reference>
<comment type="cofactor">
    <cofactor evidence="1">
        <name>Zn(2+)</name>
        <dbReference type="ChEBI" id="CHEBI:29105"/>
    </cofactor>
</comment>
<dbReference type="InterPro" id="IPR036034">
    <property type="entry name" value="PDZ_sf"/>
</dbReference>
<keyword evidence="9" id="KW-0482">Metalloprotease</keyword>
<evidence type="ECO:0000313" key="13">
    <source>
        <dbReference type="EMBL" id="KUK81854.1"/>
    </source>
</evidence>
<dbReference type="InterPro" id="IPR041489">
    <property type="entry name" value="PDZ_6"/>
</dbReference>
<dbReference type="AlphaFoldDB" id="A0A101HS77"/>
<evidence type="ECO:0000256" key="7">
    <source>
        <dbReference type="ARBA" id="ARBA00022833"/>
    </source>
</evidence>
<evidence type="ECO:0000256" key="2">
    <source>
        <dbReference type="ARBA" id="ARBA00004141"/>
    </source>
</evidence>
<feature type="transmembrane region" description="Helical" evidence="11">
    <location>
        <begin position="6"/>
        <end position="29"/>
    </location>
</feature>
<dbReference type="CDD" id="cd06163">
    <property type="entry name" value="S2P-M50_PDZ_RseP-like"/>
    <property type="match status" value="1"/>
</dbReference>
<dbReference type="InterPro" id="IPR001478">
    <property type="entry name" value="PDZ"/>
</dbReference>
<feature type="transmembrane region" description="Helical" evidence="11">
    <location>
        <begin position="95"/>
        <end position="117"/>
    </location>
</feature>
<evidence type="ECO:0000256" key="4">
    <source>
        <dbReference type="ARBA" id="ARBA00022670"/>
    </source>
</evidence>
<dbReference type="GO" id="GO:0016020">
    <property type="term" value="C:membrane"/>
    <property type="evidence" value="ECO:0007669"/>
    <property type="project" value="UniProtKB-SubCell"/>
</dbReference>